<feature type="domain" description="Integrase catalytic" evidence="3">
    <location>
        <begin position="179"/>
        <end position="346"/>
    </location>
</feature>
<dbReference type="SUPFAM" id="SSF53098">
    <property type="entry name" value="Ribonuclease H-like"/>
    <property type="match status" value="1"/>
</dbReference>
<proteinExistence type="predicted"/>
<dbReference type="PROSITE" id="PS50994">
    <property type="entry name" value="INTEGRASE"/>
    <property type="match status" value="1"/>
</dbReference>
<feature type="region of interest" description="Disordered" evidence="2">
    <location>
        <begin position="57"/>
        <end position="86"/>
    </location>
</feature>
<dbReference type="OrthoDB" id="9776104at2"/>
<feature type="region of interest" description="Disordered" evidence="2">
    <location>
        <begin position="158"/>
        <end position="180"/>
    </location>
</feature>
<keyword evidence="1" id="KW-0233">DNA recombination</keyword>
<evidence type="ECO:0000313" key="4">
    <source>
        <dbReference type="EMBL" id="CRZ33444.1"/>
    </source>
</evidence>
<dbReference type="InterPro" id="IPR053392">
    <property type="entry name" value="Transposase_IS30-like"/>
</dbReference>
<dbReference type="InterPro" id="IPR012337">
    <property type="entry name" value="RNaseH-like_sf"/>
</dbReference>
<dbReference type="RefSeq" id="WP_103201628.1">
    <property type="nucleotide sequence ID" value="NZ_CVTD020000008.1"/>
</dbReference>
<dbReference type="PANTHER" id="PTHR10948:SF23">
    <property type="entry name" value="TRANSPOSASE INSI FOR INSERTION SEQUENCE ELEMENT IS30A-RELATED"/>
    <property type="match status" value="1"/>
</dbReference>
<dbReference type="InterPro" id="IPR036397">
    <property type="entry name" value="RNaseH_sf"/>
</dbReference>
<sequence>MDQTYSTTFTPDRERGQHLKFEDRCSIKIYKKLGYSLRKIAEAINCSASTVMYELRRGTSKRNGDRGRNPEYSAKRGQQNYEINRSRCHKPHALDENSKFLKWVIKQVKEHHWSFDACVGYARLHELFPAEDIVCTKTLYNELWAGNLPLVPHDFPEALSRKPRKNQPRKSKRFLGKSIDERPETVSTKEEYGHWEIDTVVGHKAGHESVVLTLVEKKSDYYIAIKIPGKDAESVMAAMETLREEYGEAKFSEVFKTITADNGTEFERLSELETWGVGIYFTHPYSSWERAQNERHNRIFRRYVPKGVSIEKYSAEQILWFADEMNELPRKHLGYRTPAELFEEFLDQVYSIGKVQGNLITSGVQFEIAI</sequence>
<dbReference type="InterPro" id="IPR001584">
    <property type="entry name" value="Integrase_cat-core"/>
</dbReference>
<evidence type="ECO:0000313" key="5">
    <source>
        <dbReference type="EMBL" id="CRZ34905.1"/>
    </source>
</evidence>
<dbReference type="Pfam" id="PF13936">
    <property type="entry name" value="HTH_38"/>
    <property type="match status" value="1"/>
</dbReference>
<dbReference type="EMBL" id="CVTD020000017">
    <property type="protein sequence ID" value="CRZ34905.1"/>
    <property type="molecule type" value="Genomic_DNA"/>
</dbReference>
<feature type="compositionally biased region" description="Basic residues" evidence="2">
    <location>
        <begin position="161"/>
        <end position="175"/>
    </location>
</feature>
<dbReference type="Proteomes" id="UP000236497">
    <property type="component" value="Unassembled WGS sequence"/>
</dbReference>
<dbReference type="AlphaFoldDB" id="A0A0H5SDE5"/>
<gene>
    <name evidence="4" type="ORF">HHT355_0232</name>
    <name evidence="5" type="ORF">HHT355_1705</name>
</gene>
<dbReference type="EMBL" id="CVTD020000008">
    <property type="protein sequence ID" value="CRZ33444.1"/>
    <property type="molecule type" value="Genomic_DNA"/>
</dbReference>
<dbReference type="Gene3D" id="3.30.420.10">
    <property type="entry name" value="Ribonuclease H-like superfamily/Ribonuclease H"/>
    <property type="match status" value="1"/>
</dbReference>
<protein>
    <recommendedName>
        <fullName evidence="3">Integrase catalytic domain-containing protein</fullName>
    </recommendedName>
</protein>
<dbReference type="Gene3D" id="1.10.10.60">
    <property type="entry name" value="Homeodomain-like"/>
    <property type="match status" value="1"/>
</dbReference>
<dbReference type="GO" id="GO:0003676">
    <property type="term" value="F:nucleic acid binding"/>
    <property type="evidence" value="ECO:0007669"/>
    <property type="project" value="InterPro"/>
</dbReference>
<evidence type="ECO:0000259" key="3">
    <source>
        <dbReference type="PROSITE" id="PS50994"/>
    </source>
</evidence>
<keyword evidence="6" id="KW-1185">Reference proteome</keyword>
<dbReference type="InterPro" id="IPR051917">
    <property type="entry name" value="Transposase-Integrase"/>
</dbReference>
<evidence type="ECO:0000256" key="1">
    <source>
        <dbReference type="ARBA" id="ARBA00023172"/>
    </source>
</evidence>
<dbReference type="GO" id="GO:0006310">
    <property type="term" value="P:DNA recombination"/>
    <property type="evidence" value="ECO:0007669"/>
    <property type="project" value="UniProtKB-KW"/>
</dbReference>
<dbReference type="PANTHER" id="PTHR10948">
    <property type="entry name" value="TRANSPOSASE"/>
    <property type="match status" value="1"/>
</dbReference>
<dbReference type="GO" id="GO:0015074">
    <property type="term" value="P:DNA integration"/>
    <property type="evidence" value="ECO:0007669"/>
    <property type="project" value="InterPro"/>
</dbReference>
<dbReference type="NCBIfam" id="NF033563">
    <property type="entry name" value="transpos_IS30"/>
    <property type="match status" value="1"/>
</dbReference>
<dbReference type="InterPro" id="IPR025246">
    <property type="entry name" value="IS30-like_HTH"/>
</dbReference>
<feature type="compositionally biased region" description="Basic and acidic residues" evidence="2">
    <location>
        <begin position="57"/>
        <end position="69"/>
    </location>
</feature>
<dbReference type="Pfam" id="PF00665">
    <property type="entry name" value="rve"/>
    <property type="match status" value="1"/>
</dbReference>
<reference evidence="4 6" key="1">
    <citation type="submission" date="2015-06" db="EMBL/GenBank/DDBJ databases">
        <authorList>
            <person name="Wibberg Daniel"/>
        </authorList>
    </citation>
    <scope>NUCLEOTIDE SEQUENCE [LARGE SCALE GENOMIC DNA]</scope>
    <source>
        <strain evidence="4 6">T3/55T</strain>
    </source>
</reference>
<evidence type="ECO:0000256" key="2">
    <source>
        <dbReference type="SAM" id="MobiDB-lite"/>
    </source>
</evidence>
<dbReference type="GO" id="GO:0032196">
    <property type="term" value="P:transposition"/>
    <property type="evidence" value="ECO:0007669"/>
    <property type="project" value="TreeGrafter"/>
</dbReference>
<name>A0A0H5SDE5_HERHM</name>
<dbReference type="GO" id="GO:0005829">
    <property type="term" value="C:cytosol"/>
    <property type="evidence" value="ECO:0007669"/>
    <property type="project" value="TreeGrafter"/>
</dbReference>
<accession>A0A0H5SDE5</accession>
<organism evidence="4 6">
    <name type="scientific">Herbinix hemicellulosilytica</name>
    <dbReference type="NCBI Taxonomy" id="1564487"/>
    <lineage>
        <taxon>Bacteria</taxon>
        <taxon>Bacillati</taxon>
        <taxon>Bacillota</taxon>
        <taxon>Clostridia</taxon>
        <taxon>Lachnospirales</taxon>
        <taxon>Lachnospiraceae</taxon>
        <taxon>Herbinix</taxon>
    </lineage>
</organism>
<dbReference type="GO" id="GO:0004803">
    <property type="term" value="F:transposase activity"/>
    <property type="evidence" value="ECO:0007669"/>
    <property type="project" value="TreeGrafter"/>
</dbReference>
<evidence type="ECO:0000313" key="6">
    <source>
        <dbReference type="Proteomes" id="UP000236497"/>
    </source>
</evidence>